<dbReference type="PRINTS" id="PR00036">
    <property type="entry name" value="HTHLACI"/>
</dbReference>
<dbReference type="Pfam" id="PF00356">
    <property type="entry name" value="LacI"/>
    <property type="match status" value="1"/>
</dbReference>
<dbReference type="PROSITE" id="PS00356">
    <property type="entry name" value="HTH_LACI_1"/>
    <property type="match status" value="1"/>
</dbReference>
<dbReference type="PANTHER" id="PTHR30146">
    <property type="entry name" value="LACI-RELATED TRANSCRIPTIONAL REPRESSOR"/>
    <property type="match status" value="1"/>
</dbReference>
<evidence type="ECO:0000313" key="5">
    <source>
        <dbReference type="EMBL" id="MBP2028310.1"/>
    </source>
</evidence>
<protein>
    <submittedName>
        <fullName evidence="5">LacI family transcriptional regulator</fullName>
    </submittedName>
</protein>
<keyword evidence="6" id="KW-1185">Reference proteome</keyword>
<evidence type="ECO:0000256" key="2">
    <source>
        <dbReference type="ARBA" id="ARBA00023125"/>
    </source>
</evidence>
<dbReference type="SUPFAM" id="SSF47413">
    <property type="entry name" value="lambda repressor-like DNA-binding domains"/>
    <property type="match status" value="1"/>
</dbReference>
<proteinExistence type="predicted"/>
<dbReference type="InterPro" id="IPR010982">
    <property type="entry name" value="Lambda_DNA-bd_dom_sf"/>
</dbReference>
<dbReference type="Proteomes" id="UP001314903">
    <property type="component" value="Unassembled WGS sequence"/>
</dbReference>
<gene>
    <name evidence="5" type="ORF">J2Z35_002111</name>
</gene>
<organism evidence="5 6">
    <name type="scientific">Acetoanaerobium pronyense</name>
    <dbReference type="NCBI Taxonomy" id="1482736"/>
    <lineage>
        <taxon>Bacteria</taxon>
        <taxon>Bacillati</taxon>
        <taxon>Bacillota</taxon>
        <taxon>Clostridia</taxon>
        <taxon>Peptostreptococcales</taxon>
        <taxon>Filifactoraceae</taxon>
        <taxon>Acetoanaerobium</taxon>
    </lineage>
</organism>
<dbReference type="SUPFAM" id="SSF53822">
    <property type="entry name" value="Periplasmic binding protein-like I"/>
    <property type="match status" value="1"/>
</dbReference>
<keyword evidence="1" id="KW-0805">Transcription regulation</keyword>
<feature type="domain" description="HTH lacI-type" evidence="4">
    <location>
        <begin position="3"/>
        <end position="58"/>
    </location>
</feature>
<keyword evidence="2" id="KW-0238">DNA-binding</keyword>
<keyword evidence="3" id="KW-0804">Transcription</keyword>
<accession>A0ABS4KKM8</accession>
<dbReference type="InterPro" id="IPR000843">
    <property type="entry name" value="HTH_LacI"/>
</dbReference>
<dbReference type="InterPro" id="IPR028082">
    <property type="entry name" value="Peripla_BP_I"/>
</dbReference>
<dbReference type="Gene3D" id="1.10.260.40">
    <property type="entry name" value="lambda repressor-like DNA-binding domains"/>
    <property type="match status" value="1"/>
</dbReference>
<comment type="caution">
    <text evidence="5">The sequence shown here is derived from an EMBL/GenBank/DDBJ whole genome shotgun (WGS) entry which is preliminary data.</text>
</comment>
<evidence type="ECO:0000313" key="6">
    <source>
        <dbReference type="Proteomes" id="UP001314903"/>
    </source>
</evidence>
<dbReference type="RefSeq" id="WP_209661360.1">
    <property type="nucleotide sequence ID" value="NZ_JAGGLI010000025.1"/>
</dbReference>
<dbReference type="PANTHER" id="PTHR30146:SF109">
    <property type="entry name" value="HTH-TYPE TRANSCRIPTIONAL REGULATOR GALS"/>
    <property type="match status" value="1"/>
</dbReference>
<dbReference type="EMBL" id="JAGGLI010000025">
    <property type="protein sequence ID" value="MBP2028310.1"/>
    <property type="molecule type" value="Genomic_DNA"/>
</dbReference>
<name>A0ABS4KKM8_9FIRM</name>
<dbReference type="InterPro" id="IPR001761">
    <property type="entry name" value="Peripla_BP/Lac1_sug-bd_dom"/>
</dbReference>
<dbReference type="PROSITE" id="PS50932">
    <property type="entry name" value="HTH_LACI_2"/>
    <property type="match status" value="1"/>
</dbReference>
<evidence type="ECO:0000259" key="4">
    <source>
        <dbReference type="PROSITE" id="PS50932"/>
    </source>
</evidence>
<reference evidence="5 6" key="1">
    <citation type="submission" date="2021-03" db="EMBL/GenBank/DDBJ databases">
        <title>Genomic Encyclopedia of Type Strains, Phase IV (KMG-IV): sequencing the most valuable type-strain genomes for metagenomic binning, comparative biology and taxonomic classification.</title>
        <authorList>
            <person name="Goeker M."/>
        </authorList>
    </citation>
    <scope>NUCLEOTIDE SEQUENCE [LARGE SCALE GENOMIC DNA]</scope>
    <source>
        <strain evidence="5 6">DSM 27512</strain>
    </source>
</reference>
<dbReference type="CDD" id="cd06267">
    <property type="entry name" value="PBP1_LacI_sugar_binding-like"/>
    <property type="match status" value="1"/>
</dbReference>
<evidence type="ECO:0000256" key="3">
    <source>
        <dbReference type="ARBA" id="ARBA00023163"/>
    </source>
</evidence>
<dbReference type="SMART" id="SM00354">
    <property type="entry name" value="HTH_LACI"/>
    <property type="match status" value="1"/>
</dbReference>
<dbReference type="CDD" id="cd01392">
    <property type="entry name" value="HTH_LacI"/>
    <property type="match status" value="1"/>
</dbReference>
<dbReference type="Pfam" id="PF00532">
    <property type="entry name" value="Peripla_BP_1"/>
    <property type="match status" value="1"/>
</dbReference>
<dbReference type="Gene3D" id="3.40.50.2300">
    <property type="match status" value="2"/>
</dbReference>
<sequence>MKTTIKDIARLSGVSTTTVSKIINKKDKDISQGTIDRVNNIMRERNYVPSTIARSMVTKKTKTIGIIIPDIRNPFFPELTRGAEDMAHSLGYNLMICNTDDDIKKERQYMDILKKKMVDGIIFTASSAEVAISHISKTDPPLVLVDRDIDVPNLKGRIIVNNINGGYIGTKHLIDRGCKKIAIIAGSKSSLPSVHRYEGYVKAIEENGIKLDKELCRFGSFKSEYGYEATMEILTKHNDIDGIFCASDMIAIGAMKAVIQKGLKIPQEVKIVGFDDIYISAYLNPALTTVKQPIYSIGSEAAKLLIESIEDSKEKTSIVLETELVIREST</sequence>
<evidence type="ECO:0000256" key="1">
    <source>
        <dbReference type="ARBA" id="ARBA00023015"/>
    </source>
</evidence>